<keyword evidence="7" id="KW-0254">Endocytosis</keyword>
<dbReference type="Pfam" id="PF19047">
    <property type="entry name" value="HOOK_N"/>
    <property type="match status" value="1"/>
</dbReference>
<evidence type="ECO:0000256" key="12">
    <source>
        <dbReference type="SAM" id="Coils"/>
    </source>
</evidence>
<dbReference type="GO" id="GO:0051959">
    <property type="term" value="F:dynein light intermediate chain binding"/>
    <property type="evidence" value="ECO:0007669"/>
    <property type="project" value="TreeGrafter"/>
</dbReference>
<feature type="coiled-coil region" evidence="12">
    <location>
        <begin position="661"/>
        <end position="695"/>
    </location>
</feature>
<proteinExistence type="inferred from homology"/>
<dbReference type="InterPro" id="IPR036872">
    <property type="entry name" value="CH_dom_sf"/>
</dbReference>
<evidence type="ECO:0000256" key="5">
    <source>
        <dbReference type="ARBA" id="ARBA00018971"/>
    </source>
</evidence>
<dbReference type="Proteomes" id="UP001258017">
    <property type="component" value="Unassembled WGS sequence"/>
</dbReference>
<evidence type="ECO:0000256" key="3">
    <source>
        <dbReference type="ARBA" id="ARBA00006946"/>
    </source>
</evidence>
<feature type="coiled-coil region" evidence="12">
    <location>
        <begin position="233"/>
        <end position="469"/>
    </location>
</feature>
<dbReference type="InterPro" id="IPR043936">
    <property type="entry name" value="HOOK_N"/>
</dbReference>
<dbReference type="GO" id="GO:0006897">
    <property type="term" value="P:endocytosis"/>
    <property type="evidence" value="ECO:0007669"/>
    <property type="project" value="UniProtKB-KW"/>
</dbReference>
<keyword evidence="15" id="KW-1185">Reference proteome</keyword>
<dbReference type="PANTHER" id="PTHR18947">
    <property type="entry name" value="HOOK PROTEINS"/>
    <property type="match status" value="1"/>
</dbReference>
<dbReference type="CDD" id="cd22222">
    <property type="entry name" value="HkD_Hook"/>
    <property type="match status" value="1"/>
</dbReference>
<dbReference type="EMBL" id="JAIFRP010000096">
    <property type="protein sequence ID" value="KAK2579270.1"/>
    <property type="molecule type" value="Genomic_DNA"/>
</dbReference>
<evidence type="ECO:0000256" key="10">
    <source>
        <dbReference type="ARBA" id="ARBA00023054"/>
    </source>
</evidence>
<dbReference type="PANTHER" id="PTHR18947:SF39">
    <property type="entry name" value="PROTEIN HOOK"/>
    <property type="match status" value="1"/>
</dbReference>
<dbReference type="PROSITE" id="PS50021">
    <property type="entry name" value="CH"/>
    <property type="match status" value="1"/>
</dbReference>
<reference evidence="14" key="2">
    <citation type="journal article" date="2023" name="Commun. Biol.">
        <title>Intrasexual cuticular hydrocarbon dimorphism in a wasp sheds light on hydrocarbon biosynthesis genes in Hymenoptera.</title>
        <authorList>
            <person name="Moris V.C."/>
            <person name="Podsiadlowski L."/>
            <person name="Martin S."/>
            <person name="Oeyen J.P."/>
            <person name="Donath A."/>
            <person name="Petersen M."/>
            <person name="Wilbrandt J."/>
            <person name="Misof B."/>
            <person name="Liedtke D."/>
            <person name="Thamm M."/>
            <person name="Scheiner R."/>
            <person name="Schmitt T."/>
            <person name="Niehuis O."/>
        </authorList>
    </citation>
    <scope>NUCLEOTIDE SEQUENCE</scope>
    <source>
        <strain evidence="14">GBR_01_08_01A</strain>
    </source>
</reference>
<dbReference type="FunFam" id="1.10.418.10:FF:000024">
    <property type="entry name" value="Hook homolog 3 (Drosophila)"/>
    <property type="match status" value="1"/>
</dbReference>
<evidence type="ECO:0000256" key="6">
    <source>
        <dbReference type="ARBA" id="ARBA00022490"/>
    </source>
</evidence>
<evidence type="ECO:0000256" key="9">
    <source>
        <dbReference type="ARBA" id="ARBA00022753"/>
    </source>
</evidence>
<keyword evidence="8" id="KW-0493">Microtubule</keyword>
<evidence type="ECO:0000313" key="15">
    <source>
        <dbReference type="Proteomes" id="UP001258017"/>
    </source>
</evidence>
<evidence type="ECO:0000256" key="7">
    <source>
        <dbReference type="ARBA" id="ARBA00022583"/>
    </source>
</evidence>
<dbReference type="GO" id="GO:0005813">
    <property type="term" value="C:centrosome"/>
    <property type="evidence" value="ECO:0007669"/>
    <property type="project" value="TreeGrafter"/>
</dbReference>
<protein>
    <recommendedName>
        <fullName evidence="5">Protein hook</fullName>
    </recommendedName>
</protein>
<organism evidence="14 15">
    <name type="scientific">Odynerus spinipes</name>
    <dbReference type="NCBI Taxonomy" id="1348599"/>
    <lineage>
        <taxon>Eukaryota</taxon>
        <taxon>Metazoa</taxon>
        <taxon>Ecdysozoa</taxon>
        <taxon>Arthropoda</taxon>
        <taxon>Hexapoda</taxon>
        <taxon>Insecta</taxon>
        <taxon>Pterygota</taxon>
        <taxon>Neoptera</taxon>
        <taxon>Endopterygota</taxon>
        <taxon>Hymenoptera</taxon>
        <taxon>Apocrita</taxon>
        <taxon>Aculeata</taxon>
        <taxon>Vespoidea</taxon>
        <taxon>Vespidae</taxon>
        <taxon>Eumeninae</taxon>
        <taxon>Odynerus</taxon>
    </lineage>
</organism>
<comment type="subunit">
    <text evidence="4">Homodimer. Interacts with microtubules via its N-terminus.</text>
</comment>
<dbReference type="GO" id="GO:0005874">
    <property type="term" value="C:microtubule"/>
    <property type="evidence" value="ECO:0007669"/>
    <property type="project" value="UniProtKB-KW"/>
</dbReference>
<evidence type="ECO:0000256" key="1">
    <source>
        <dbReference type="ARBA" id="ARBA00004177"/>
    </source>
</evidence>
<keyword evidence="6" id="KW-0963">Cytoplasm</keyword>
<reference evidence="14" key="1">
    <citation type="submission" date="2021-08" db="EMBL/GenBank/DDBJ databases">
        <authorList>
            <person name="Misof B."/>
            <person name="Oliver O."/>
            <person name="Podsiadlowski L."/>
            <person name="Donath A."/>
            <person name="Peters R."/>
            <person name="Mayer C."/>
            <person name="Rust J."/>
            <person name="Gunkel S."/>
            <person name="Lesny P."/>
            <person name="Martin S."/>
            <person name="Oeyen J.P."/>
            <person name="Petersen M."/>
            <person name="Panagiotis P."/>
            <person name="Wilbrandt J."/>
            <person name="Tanja T."/>
        </authorList>
    </citation>
    <scope>NUCLEOTIDE SEQUENCE</scope>
    <source>
        <strain evidence="14">GBR_01_08_01A</strain>
        <tissue evidence="14">Thorax + abdomen</tissue>
    </source>
</reference>
<gene>
    <name evidence="14" type="ORF">KPH14_008229</name>
</gene>
<evidence type="ECO:0000313" key="14">
    <source>
        <dbReference type="EMBL" id="KAK2579270.1"/>
    </source>
</evidence>
<feature type="coiled-coil region" evidence="12">
    <location>
        <begin position="528"/>
        <end position="599"/>
    </location>
</feature>
<dbReference type="Pfam" id="PF05622">
    <property type="entry name" value="HOOK"/>
    <property type="match status" value="1"/>
</dbReference>
<keyword evidence="9" id="KW-0967">Endosome</keyword>
<evidence type="ECO:0000256" key="2">
    <source>
        <dbReference type="ARBA" id="ARBA00004245"/>
    </source>
</evidence>
<dbReference type="GO" id="GO:0008017">
    <property type="term" value="F:microtubule binding"/>
    <property type="evidence" value="ECO:0007669"/>
    <property type="project" value="InterPro"/>
</dbReference>
<keyword evidence="10 12" id="KW-0175">Coiled coil</keyword>
<feature type="domain" description="Calponin-homology (CH)" evidence="13">
    <location>
        <begin position="45"/>
        <end position="161"/>
    </location>
</feature>
<dbReference type="GO" id="GO:0031122">
    <property type="term" value="P:cytoplasmic microtubule organization"/>
    <property type="evidence" value="ECO:0007669"/>
    <property type="project" value="InterPro"/>
</dbReference>
<comment type="caution">
    <text evidence="14">The sequence shown here is derived from an EMBL/GenBank/DDBJ whole genome shotgun (WGS) entry which is preliminary data.</text>
</comment>
<name>A0AAD9RGD2_9HYME</name>
<dbReference type="AlphaFoldDB" id="A0AAD9RGD2"/>
<sequence length="745" mass="86518">MYACDCKDDVSKTKQTYVKIYCIQRINYFFYWSYYLLFLYLSMGDQQIICLIEWLDTFDLQAAHSSPEDISDGVALAEVLSQIAPEWFTAVWRAKIKTDVGSNWRLKVSNLKKIIEAVIEYYVECLNQQLSGYVKPDAAKIGEHCDRDELCRLLQLILGCAVNCNQKQQYITRIMGMEETVQQAIMQSIQALESSMHGPRLSLGTSLNFESLDVADGAQQRLLSELQVAVDMKEQLAQRCHELDQQLSLLQEEKAGLIAENKRLQERLDEFENPEESGSILKYSSLRKQVEALKDEVFKLETSRDDYRLKVELLEKEVLELQTKQEDLQKAADEANALKDEVDALRETADKVEKYELTIESYKKKMEDLSDLRRQVKILEEKNIEYLQAKIDYEEEAKRATMLRNHLELCKQQLAEVHRKLDEQSNKCDKLEFEGKKMDAKLSAVQRERDRLIIERDALKETNEELKCTQLQAAENIAKPVTDDTVTSTEMIPLEIKEKLLCLQHENKILKLKQKGNEDKLPTVQALLEHSEEQLNTLRGQNRKANQRIIELENKLEEAIGNQCSTESKNDNITLQQKITQLQDELRRAQVERERLVLQIEDRDNALQSQKQKAFALQMKLTRREYENAALEERYKKYIEKAKSVIKSLDPKQNNSSPSEVVVLRNQILEQRKLIEDLERSLKESKMLLEMEEKLMISAFYRLGLSSHREALDQHLAALSSGQGQSFLARQRQPSARRYPQFNSK</sequence>
<dbReference type="InterPro" id="IPR008636">
    <property type="entry name" value="Hook_C"/>
</dbReference>
<dbReference type="GO" id="GO:0030705">
    <property type="term" value="P:cytoskeleton-dependent intracellular transport"/>
    <property type="evidence" value="ECO:0007669"/>
    <property type="project" value="InterPro"/>
</dbReference>
<keyword evidence="11" id="KW-0206">Cytoskeleton</keyword>
<comment type="subcellular location">
    <subcellularLocation>
        <location evidence="2">Cytoplasm</location>
        <location evidence="2">Cytoskeleton</location>
    </subcellularLocation>
    <subcellularLocation>
        <location evidence="1">Endosome</location>
    </subcellularLocation>
</comment>
<dbReference type="SUPFAM" id="SSF116907">
    <property type="entry name" value="Hook domain"/>
    <property type="match status" value="1"/>
</dbReference>
<accession>A0AAD9RGD2</accession>
<evidence type="ECO:0000256" key="11">
    <source>
        <dbReference type="ARBA" id="ARBA00023212"/>
    </source>
</evidence>
<dbReference type="GO" id="GO:0005768">
    <property type="term" value="C:endosome"/>
    <property type="evidence" value="ECO:0007669"/>
    <property type="project" value="UniProtKB-SubCell"/>
</dbReference>
<dbReference type="Gene3D" id="1.10.418.10">
    <property type="entry name" value="Calponin-like domain"/>
    <property type="match status" value="1"/>
</dbReference>
<comment type="similarity">
    <text evidence="3">Belongs to the hook family.</text>
</comment>
<evidence type="ECO:0000259" key="13">
    <source>
        <dbReference type="PROSITE" id="PS50021"/>
    </source>
</evidence>
<dbReference type="InterPro" id="IPR001715">
    <property type="entry name" value="CH_dom"/>
</dbReference>
<evidence type="ECO:0000256" key="4">
    <source>
        <dbReference type="ARBA" id="ARBA00011241"/>
    </source>
</evidence>
<evidence type="ECO:0000256" key="8">
    <source>
        <dbReference type="ARBA" id="ARBA00022701"/>
    </source>
</evidence>